<dbReference type="InterPro" id="IPR010727">
    <property type="entry name" value="DUF1302"/>
</dbReference>
<dbReference type="Pfam" id="PF06980">
    <property type="entry name" value="DUF1302"/>
    <property type="match status" value="1"/>
</dbReference>
<feature type="non-terminal residue" evidence="1">
    <location>
        <position position="110"/>
    </location>
</feature>
<evidence type="ECO:0000313" key="1">
    <source>
        <dbReference type="EMBL" id="VAW37228.1"/>
    </source>
</evidence>
<sequence>MKNIKQNNLTKAIKLAVLTSSVGLVSLASAISFGSGDFSASWDTTISYGISLRAEERDESLIGFSNLVGATPGGDRGRWSINSDNGNLNYDQWDKISNALKITSEFGFSY</sequence>
<protein>
    <submittedName>
        <fullName evidence="1">Uncharacterized protein</fullName>
    </submittedName>
</protein>
<reference evidence="1" key="1">
    <citation type="submission" date="2018-06" db="EMBL/GenBank/DDBJ databases">
        <authorList>
            <person name="Zhirakovskaya E."/>
        </authorList>
    </citation>
    <scope>NUCLEOTIDE SEQUENCE</scope>
</reference>
<gene>
    <name evidence="1" type="ORF">MNBD_GAMMA01-306</name>
</gene>
<organism evidence="1">
    <name type="scientific">hydrothermal vent metagenome</name>
    <dbReference type="NCBI Taxonomy" id="652676"/>
    <lineage>
        <taxon>unclassified sequences</taxon>
        <taxon>metagenomes</taxon>
        <taxon>ecological metagenomes</taxon>
    </lineage>
</organism>
<dbReference type="EMBL" id="UOEW01000161">
    <property type="protein sequence ID" value="VAW37228.1"/>
    <property type="molecule type" value="Genomic_DNA"/>
</dbReference>
<accession>A0A3B0V188</accession>
<dbReference type="AlphaFoldDB" id="A0A3B0V188"/>
<name>A0A3B0V188_9ZZZZ</name>
<proteinExistence type="predicted"/>